<evidence type="ECO:0000313" key="2">
    <source>
        <dbReference type="EMBL" id="EFY88176.1"/>
    </source>
</evidence>
<accession>E9E7D4</accession>
<name>E9E7D4_METAQ</name>
<keyword evidence="1" id="KW-0732">Signal</keyword>
<dbReference type="GO" id="GO:0016787">
    <property type="term" value="F:hydrolase activity"/>
    <property type="evidence" value="ECO:0007669"/>
    <property type="project" value="UniProtKB-KW"/>
</dbReference>
<evidence type="ECO:0000256" key="1">
    <source>
        <dbReference type="SAM" id="SignalP"/>
    </source>
</evidence>
<protein>
    <submittedName>
        <fullName evidence="2">GDSL lipase/acylhydrolase family protein</fullName>
    </submittedName>
</protein>
<gene>
    <name evidence="2" type="ORF">MAC_05782</name>
</gene>
<dbReference type="Proteomes" id="UP000002499">
    <property type="component" value="Unassembled WGS sequence"/>
</dbReference>
<sequence length="231" mass="25483">MATKLLTALALTTGVISAPAALTNLQNVVFGDSYSDEARHVYIDTDSPFSGGRIWGRVVAKNTVYTLWIGTNDLGQDGLLGREASDSKKKNTVDPTSTVDDYLKCVWDAIDQSYNAGARNFVLFKLDQGRKLSRSNCYHLRCLFARFGCYRFAQRFSAYPGARAVQDLQRNRLSEGQRPPVELLVVSYIKSSAPLNDALHLSPAAERLIAREFQLAIKGVSKYAKSYASSA</sequence>
<dbReference type="STRING" id="655827.E9E7D4"/>
<evidence type="ECO:0000313" key="3">
    <source>
        <dbReference type="Proteomes" id="UP000002499"/>
    </source>
</evidence>
<keyword evidence="2" id="KW-0378">Hydrolase</keyword>
<dbReference type="EMBL" id="GL698515">
    <property type="protein sequence ID" value="EFY88176.1"/>
    <property type="molecule type" value="Genomic_DNA"/>
</dbReference>
<dbReference type="InterPro" id="IPR036514">
    <property type="entry name" value="SGNH_hydro_sf"/>
</dbReference>
<dbReference type="Gene3D" id="3.40.50.1110">
    <property type="entry name" value="SGNH hydrolase"/>
    <property type="match status" value="1"/>
</dbReference>
<dbReference type="InParanoid" id="E9E7D4"/>
<keyword evidence="3" id="KW-1185">Reference proteome</keyword>
<dbReference type="SUPFAM" id="SSF52266">
    <property type="entry name" value="SGNH hydrolase"/>
    <property type="match status" value="1"/>
</dbReference>
<dbReference type="AlphaFoldDB" id="E9E7D4"/>
<organism evidence="3">
    <name type="scientific">Metarhizium acridum (strain CQMa 102)</name>
    <dbReference type="NCBI Taxonomy" id="655827"/>
    <lineage>
        <taxon>Eukaryota</taxon>
        <taxon>Fungi</taxon>
        <taxon>Dikarya</taxon>
        <taxon>Ascomycota</taxon>
        <taxon>Pezizomycotina</taxon>
        <taxon>Sordariomycetes</taxon>
        <taxon>Hypocreomycetidae</taxon>
        <taxon>Hypocreales</taxon>
        <taxon>Clavicipitaceae</taxon>
        <taxon>Metarhizium</taxon>
    </lineage>
</organism>
<feature type="chain" id="PRO_5003235118" evidence="1">
    <location>
        <begin position="18"/>
        <end position="231"/>
    </location>
</feature>
<reference evidence="2 3" key="1">
    <citation type="journal article" date="2011" name="PLoS Genet.">
        <title>Genome sequencing and comparative transcriptomics of the model entomopathogenic fungi Metarhizium anisopliae and M. acridum.</title>
        <authorList>
            <person name="Gao Q."/>
            <person name="Jin K."/>
            <person name="Ying S.H."/>
            <person name="Zhang Y."/>
            <person name="Xiao G."/>
            <person name="Shang Y."/>
            <person name="Duan Z."/>
            <person name="Hu X."/>
            <person name="Xie X.Q."/>
            <person name="Zhou G."/>
            <person name="Peng G."/>
            <person name="Luo Z."/>
            <person name="Huang W."/>
            <person name="Wang B."/>
            <person name="Fang W."/>
            <person name="Wang S."/>
            <person name="Zhong Y."/>
            <person name="Ma L.J."/>
            <person name="St Leger R.J."/>
            <person name="Zhao G.P."/>
            <person name="Pei Y."/>
            <person name="Feng M.G."/>
            <person name="Xia Y."/>
            <person name="Wang C."/>
        </authorList>
    </citation>
    <scope>NUCLEOTIDE SEQUENCE [LARGE SCALE GENOMIC DNA]</scope>
    <source>
        <strain evidence="2 3">CQMa 102</strain>
    </source>
</reference>
<dbReference type="HOGENOM" id="CLU_1200072_0_0_1"/>
<dbReference type="OrthoDB" id="1600564at2759"/>
<proteinExistence type="predicted"/>
<feature type="signal peptide" evidence="1">
    <location>
        <begin position="1"/>
        <end position="17"/>
    </location>
</feature>